<evidence type="ECO:0000256" key="4">
    <source>
        <dbReference type="ARBA" id="ARBA00022970"/>
    </source>
</evidence>
<evidence type="ECO:0000256" key="3">
    <source>
        <dbReference type="ARBA" id="ARBA00022692"/>
    </source>
</evidence>
<evidence type="ECO:0000313" key="9">
    <source>
        <dbReference type="EMBL" id="KAI9200303.1"/>
    </source>
</evidence>
<sequence>MAKEMQNGSLYIDQDVETSYQNGDVNKNFDDDGRDKRTGTWITASAHIITALVPILLAFSLITYFTSSLLADCYRSPDPVTGKRNYTYMDAVRANLGGRMVQLCGLAQYGNLIGVTVGYTITASISMVAVKRSNCFHKHGHEAKCNISNNPFMIIFACIQIILSQIPNFHKLSWLSILAAVMSFAYSSIGLGLSIAKIAGGVHAKTTLTGTTVGVDVTASEKVWKAFQAIGDIAFAYAYSTVLIEIQDTVKSSPPENKSMKRATAVWSFGNDAPGNFLTGFGFYEPFWLIDLANICIAVHLVGAYQVFCQPLFGFVEKKCHKRWPESNFITSEHGIKIPFYVSLVALAGSIQGLAKSLQKYKPFQTPE</sequence>
<evidence type="ECO:0000256" key="7">
    <source>
        <dbReference type="SAM" id="Phobius"/>
    </source>
</evidence>
<gene>
    <name evidence="9" type="ORF">LWI28_005690</name>
</gene>
<comment type="caution">
    <text evidence="9">The sequence shown here is derived from an EMBL/GenBank/DDBJ whole genome shotgun (WGS) entry which is preliminary data.</text>
</comment>
<dbReference type="EMBL" id="JAJSOW010000001">
    <property type="protein sequence ID" value="KAI9200303.1"/>
    <property type="molecule type" value="Genomic_DNA"/>
</dbReference>
<evidence type="ECO:0000313" key="10">
    <source>
        <dbReference type="Proteomes" id="UP001064489"/>
    </source>
</evidence>
<dbReference type="PANTHER" id="PTHR48017">
    <property type="entry name" value="OS05G0424000 PROTEIN-RELATED"/>
    <property type="match status" value="1"/>
</dbReference>
<reference evidence="9" key="2">
    <citation type="submission" date="2023-02" db="EMBL/GenBank/DDBJ databases">
        <authorList>
            <person name="Swenson N.G."/>
            <person name="Wegrzyn J.L."/>
            <person name="Mcevoy S.L."/>
        </authorList>
    </citation>
    <scope>NUCLEOTIDE SEQUENCE</scope>
    <source>
        <strain evidence="9">91603</strain>
        <tissue evidence="9">Leaf</tissue>
    </source>
</reference>
<protein>
    <recommendedName>
        <fullName evidence="8">Amino acid transporter transmembrane domain-containing protein</fullName>
    </recommendedName>
</protein>
<dbReference type="Pfam" id="PF01490">
    <property type="entry name" value="Aa_trans"/>
    <property type="match status" value="1"/>
</dbReference>
<feature type="transmembrane region" description="Helical" evidence="7">
    <location>
        <begin position="151"/>
        <end position="168"/>
    </location>
</feature>
<keyword evidence="4" id="KW-0029">Amino-acid transport</keyword>
<evidence type="ECO:0000259" key="8">
    <source>
        <dbReference type="Pfam" id="PF01490"/>
    </source>
</evidence>
<keyword evidence="2" id="KW-0813">Transport</keyword>
<organism evidence="9 10">
    <name type="scientific">Acer negundo</name>
    <name type="common">Box elder</name>
    <dbReference type="NCBI Taxonomy" id="4023"/>
    <lineage>
        <taxon>Eukaryota</taxon>
        <taxon>Viridiplantae</taxon>
        <taxon>Streptophyta</taxon>
        <taxon>Embryophyta</taxon>
        <taxon>Tracheophyta</taxon>
        <taxon>Spermatophyta</taxon>
        <taxon>Magnoliopsida</taxon>
        <taxon>eudicotyledons</taxon>
        <taxon>Gunneridae</taxon>
        <taxon>Pentapetalae</taxon>
        <taxon>rosids</taxon>
        <taxon>malvids</taxon>
        <taxon>Sapindales</taxon>
        <taxon>Sapindaceae</taxon>
        <taxon>Hippocastanoideae</taxon>
        <taxon>Acereae</taxon>
        <taxon>Acer</taxon>
    </lineage>
</organism>
<keyword evidence="5 7" id="KW-1133">Transmembrane helix</keyword>
<evidence type="ECO:0000256" key="6">
    <source>
        <dbReference type="ARBA" id="ARBA00023136"/>
    </source>
</evidence>
<evidence type="ECO:0000256" key="1">
    <source>
        <dbReference type="ARBA" id="ARBA00004370"/>
    </source>
</evidence>
<feature type="transmembrane region" description="Helical" evidence="7">
    <location>
        <begin position="109"/>
        <end position="130"/>
    </location>
</feature>
<feature type="domain" description="Amino acid transporter transmembrane" evidence="8">
    <location>
        <begin position="55"/>
        <end position="355"/>
    </location>
</feature>
<keyword evidence="6 7" id="KW-0472">Membrane</keyword>
<keyword evidence="3 7" id="KW-0812">Transmembrane</keyword>
<feature type="transmembrane region" description="Helical" evidence="7">
    <location>
        <begin position="174"/>
        <end position="196"/>
    </location>
</feature>
<dbReference type="GO" id="GO:0006865">
    <property type="term" value="P:amino acid transport"/>
    <property type="evidence" value="ECO:0007669"/>
    <property type="project" value="UniProtKB-KW"/>
</dbReference>
<proteinExistence type="predicted"/>
<dbReference type="Proteomes" id="UP001064489">
    <property type="component" value="Chromosome 9"/>
</dbReference>
<comment type="subcellular location">
    <subcellularLocation>
        <location evidence="1">Membrane</location>
    </subcellularLocation>
</comment>
<reference evidence="9" key="1">
    <citation type="journal article" date="2022" name="Plant J.">
        <title>Strategies of tolerance reflected in two North American maple genomes.</title>
        <authorList>
            <person name="McEvoy S.L."/>
            <person name="Sezen U.U."/>
            <person name="Trouern-Trend A."/>
            <person name="McMahon S.M."/>
            <person name="Schaberg P.G."/>
            <person name="Yang J."/>
            <person name="Wegrzyn J.L."/>
            <person name="Swenson N.G."/>
        </authorList>
    </citation>
    <scope>NUCLEOTIDE SEQUENCE</scope>
    <source>
        <strain evidence="9">91603</strain>
    </source>
</reference>
<name>A0AAD5JI74_ACENE</name>
<dbReference type="AlphaFoldDB" id="A0AAD5JI74"/>
<dbReference type="GO" id="GO:0016020">
    <property type="term" value="C:membrane"/>
    <property type="evidence" value="ECO:0007669"/>
    <property type="project" value="UniProtKB-SubCell"/>
</dbReference>
<evidence type="ECO:0000256" key="2">
    <source>
        <dbReference type="ARBA" id="ARBA00022448"/>
    </source>
</evidence>
<dbReference type="InterPro" id="IPR013057">
    <property type="entry name" value="AA_transpt_TM"/>
</dbReference>
<feature type="transmembrane region" description="Helical" evidence="7">
    <location>
        <begin position="44"/>
        <end position="65"/>
    </location>
</feature>
<evidence type="ECO:0000256" key="5">
    <source>
        <dbReference type="ARBA" id="ARBA00022989"/>
    </source>
</evidence>
<accession>A0AAD5JI74</accession>
<keyword evidence="10" id="KW-1185">Reference proteome</keyword>